<keyword evidence="3" id="KW-1185">Reference proteome</keyword>
<sequence>MPLRSLFIACFLALLVLPLQAQKNKKYKPSKEEKQTMKTLKSHPWQTEYLELNGQYIDCNAQAGPIVMYFYDLKEKVQVKRGKKTKYKKQKVDKWKMDIGGRDRIFDFQVRKDSIQFLQVKGWNDMRIIKLEDGKLVVDQLHEGNLRRWYFVPAEEENIFMDN</sequence>
<evidence type="ECO:0000256" key="1">
    <source>
        <dbReference type="SAM" id="SignalP"/>
    </source>
</evidence>
<evidence type="ECO:0008006" key="4">
    <source>
        <dbReference type="Google" id="ProtNLM"/>
    </source>
</evidence>
<keyword evidence="1" id="KW-0732">Signal</keyword>
<dbReference type="EMBL" id="CP002831">
    <property type="protein sequence ID" value="AFC23583.1"/>
    <property type="molecule type" value="Genomic_DNA"/>
</dbReference>
<evidence type="ECO:0000313" key="3">
    <source>
        <dbReference type="Proteomes" id="UP000007519"/>
    </source>
</evidence>
<protein>
    <recommendedName>
        <fullName evidence="4">Lipocalin-like domain-containing protein</fullName>
    </recommendedName>
</protein>
<name>H6L246_SAPGL</name>
<dbReference type="HOGENOM" id="CLU_1625905_0_0_10"/>
<reference evidence="2 3" key="1">
    <citation type="journal article" date="2012" name="Stand. Genomic Sci.">
        <title>Complete genome sequencing and analysis of Saprospira grandis str. Lewin, a predatory marine bacterium.</title>
        <authorList>
            <person name="Saw J.H."/>
            <person name="Yuryev A."/>
            <person name="Kanbe M."/>
            <person name="Hou S."/>
            <person name="Young A.G."/>
            <person name="Aizawa S."/>
            <person name="Alam M."/>
        </authorList>
    </citation>
    <scope>NUCLEOTIDE SEQUENCE [LARGE SCALE GENOMIC DNA]</scope>
    <source>
        <strain evidence="2 3">Lewin</strain>
    </source>
</reference>
<proteinExistence type="predicted"/>
<dbReference type="OrthoDB" id="369835at2"/>
<gene>
    <name evidence="2" type="ordered locus">SGRA_0846</name>
</gene>
<dbReference type="RefSeq" id="WP_015691234.1">
    <property type="nucleotide sequence ID" value="NC_016940.1"/>
</dbReference>
<dbReference type="KEGG" id="sgn:SGRA_0846"/>
<dbReference type="STRING" id="984262.SGRA_0846"/>
<evidence type="ECO:0000313" key="2">
    <source>
        <dbReference type="EMBL" id="AFC23583.1"/>
    </source>
</evidence>
<accession>H6L246</accession>
<organism evidence="2 3">
    <name type="scientific">Saprospira grandis (strain Lewin)</name>
    <dbReference type="NCBI Taxonomy" id="984262"/>
    <lineage>
        <taxon>Bacteria</taxon>
        <taxon>Pseudomonadati</taxon>
        <taxon>Bacteroidota</taxon>
        <taxon>Saprospiria</taxon>
        <taxon>Saprospirales</taxon>
        <taxon>Saprospiraceae</taxon>
        <taxon>Saprospira</taxon>
    </lineage>
</organism>
<dbReference type="AlphaFoldDB" id="H6L246"/>
<feature type="chain" id="PRO_5003604743" description="Lipocalin-like domain-containing protein" evidence="1">
    <location>
        <begin position="22"/>
        <end position="163"/>
    </location>
</feature>
<feature type="signal peptide" evidence="1">
    <location>
        <begin position="1"/>
        <end position="21"/>
    </location>
</feature>
<dbReference type="Proteomes" id="UP000007519">
    <property type="component" value="Chromosome"/>
</dbReference>